<protein>
    <recommendedName>
        <fullName evidence="4">CCHC-type domain-containing protein</fullName>
    </recommendedName>
</protein>
<keyword evidence="2" id="KW-0862">Zinc</keyword>
<dbReference type="EMBL" id="AVOT02016759">
    <property type="protein sequence ID" value="MBW0502315.1"/>
    <property type="molecule type" value="Genomic_DNA"/>
</dbReference>
<reference evidence="5" key="1">
    <citation type="submission" date="2021-03" db="EMBL/GenBank/DDBJ databases">
        <title>Draft genome sequence of rust myrtle Austropuccinia psidii MF-1, a brazilian biotype.</title>
        <authorList>
            <person name="Quecine M.C."/>
            <person name="Pachon D.M.R."/>
            <person name="Bonatelli M.L."/>
            <person name="Correr F.H."/>
            <person name="Franceschini L.M."/>
            <person name="Leite T.F."/>
            <person name="Margarido G.R.A."/>
            <person name="Almeida C.A."/>
            <person name="Ferrarezi J.A."/>
            <person name="Labate C.A."/>
        </authorList>
    </citation>
    <scope>NUCLEOTIDE SEQUENCE</scope>
    <source>
        <strain evidence="5">MF-1</strain>
    </source>
</reference>
<keyword evidence="2" id="KW-0479">Metal-binding</keyword>
<evidence type="ECO:0000259" key="4">
    <source>
        <dbReference type="PROSITE" id="PS50158"/>
    </source>
</evidence>
<evidence type="ECO:0000256" key="1">
    <source>
        <dbReference type="ARBA" id="ARBA00022664"/>
    </source>
</evidence>
<evidence type="ECO:0000256" key="3">
    <source>
        <dbReference type="SAM" id="MobiDB-lite"/>
    </source>
</evidence>
<dbReference type="Proteomes" id="UP000765509">
    <property type="component" value="Unassembled WGS sequence"/>
</dbReference>
<keyword evidence="2" id="KW-0863">Zinc-finger</keyword>
<name>A0A9Q3HHR4_9BASI</name>
<dbReference type="InterPro" id="IPR036875">
    <property type="entry name" value="Znf_CCHC_sf"/>
</dbReference>
<accession>A0A9Q3HHR4</accession>
<organism evidence="5 6">
    <name type="scientific">Austropuccinia psidii MF-1</name>
    <dbReference type="NCBI Taxonomy" id="1389203"/>
    <lineage>
        <taxon>Eukaryota</taxon>
        <taxon>Fungi</taxon>
        <taxon>Dikarya</taxon>
        <taxon>Basidiomycota</taxon>
        <taxon>Pucciniomycotina</taxon>
        <taxon>Pucciniomycetes</taxon>
        <taxon>Pucciniales</taxon>
        <taxon>Sphaerophragmiaceae</taxon>
        <taxon>Austropuccinia</taxon>
    </lineage>
</organism>
<dbReference type="GO" id="GO:0006397">
    <property type="term" value="P:mRNA processing"/>
    <property type="evidence" value="ECO:0007669"/>
    <property type="project" value="UniProtKB-KW"/>
</dbReference>
<evidence type="ECO:0000256" key="2">
    <source>
        <dbReference type="PROSITE-ProRule" id="PRU00047"/>
    </source>
</evidence>
<feature type="region of interest" description="Disordered" evidence="3">
    <location>
        <begin position="116"/>
        <end position="135"/>
    </location>
</feature>
<dbReference type="SMART" id="SM00343">
    <property type="entry name" value="ZnF_C2HC"/>
    <property type="match status" value="1"/>
</dbReference>
<feature type="compositionally biased region" description="Low complexity" evidence="3">
    <location>
        <begin position="118"/>
        <end position="128"/>
    </location>
</feature>
<dbReference type="OrthoDB" id="4230923at2759"/>
<dbReference type="SUPFAM" id="SSF57756">
    <property type="entry name" value="Retrovirus zinc finger-like domains"/>
    <property type="match status" value="1"/>
</dbReference>
<dbReference type="GO" id="GO:0003676">
    <property type="term" value="F:nucleic acid binding"/>
    <property type="evidence" value="ECO:0007669"/>
    <property type="project" value="InterPro"/>
</dbReference>
<gene>
    <name evidence="5" type="ORF">O181_042030</name>
</gene>
<keyword evidence="6" id="KW-1185">Reference proteome</keyword>
<keyword evidence="1" id="KW-0507">mRNA processing</keyword>
<dbReference type="PROSITE" id="PS50158">
    <property type="entry name" value="ZF_CCHC"/>
    <property type="match status" value="1"/>
</dbReference>
<dbReference type="AlphaFoldDB" id="A0A9Q3HHR4"/>
<feature type="region of interest" description="Disordered" evidence="3">
    <location>
        <begin position="1"/>
        <end position="28"/>
    </location>
</feature>
<comment type="caution">
    <text evidence="5">The sequence shown here is derived from an EMBL/GenBank/DDBJ whole genome shotgun (WGS) entry which is preliminary data.</text>
</comment>
<feature type="domain" description="CCHC-type" evidence="4">
    <location>
        <begin position="358"/>
        <end position="373"/>
    </location>
</feature>
<proteinExistence type="predicted"/>
<evidence type="ECO:0000313" key="6">
    <source>
        <dbReference type="Proteomes" id="UP000765509"/>
    </source>
</evidence>
<sequence>MSPSPARSKPAPPQLSLLMNPLPDPPDKNNHMISPQIYKDEPGFFNQASSQTDATTLILKKINALENKLSQRNLPRELTTILNKLCKKIESLTERQKETDKTIRTILSRLDNLEKQPTDTTTTDVSTTPHPVNRTNTAPFSYAEAIMTNPPRSTHQLPKKPTFIPPNLLPLEQNKFTKFSIVIRTKFGATKPFKGKTTQESYNRVNKALMEVNAKYDNVPIRIRAIIKYPSGDIRLFTKTKAEAKWLLENRATWTHLADPFFVMSPLSHPVIAHSCPTFIDFEDDICRNAFLQQNEIEANKVLRIRWLGHPKEEEKSHGSIVIQLTDKTTAQQLLQGGLIFDGTFMQTMPYTPGPHQCFNCLKTGHQAYQCRDDPTCIKCGGKHTTQSCLDSSYVPSVKRCVRCINEDIQRNGNTDKYEDKYRHSCLSQRCPIQQKEIQRLVAITLNHGE</sequence>
<dbReference type="GO" id="GO:0008270">
    <property type="term" value="F:zinc ion binding"/>
    <property type="evidence" value="ECO:0007669"/>
    <property type="project" value="UniProtKB-KW"/>
</dbReference>
<dbReference type="InterPro" id="IPR001878">
    <property type="entry name" value="Znf_CCHC"/>
</dbReference>
<evidence type="ECO:0000313" key="5">
    <source>
        <dbReference type="EMBL" id="MBW0502315.1"/>
    </source>
</evidence>